<dbReference type="Pfam" id="PF00027">
    <property type="entry name" value="cNMP_binding"/>
    <property type="match status" value="1"/>
</dbReference>
<organism evidence="2 3">
    <name type="scientific">Mariprofundus ferrinatatus</name>
    <dbReference type="NCBI Taxonomy" id="1921087"/>
    <lineage>
        <taxon>Bacteria</taxon>
        <taxon>Pseudomonadati</taxon>
        <taxon>Pseudomonadota</taxon>
        <taxon>Candidatius Mariprofundia</taxon>
        <taxon>Mariprofundales</taxon>
        <taxon>Mariprofundaceae</taxon>
        <taxon>Mariprofundus</taxon>
    </lineage>
</organism>
<dbReference type="CDD" id="cd00038">
    <property type="entry name" value="CAP_ED"/>
    <property type="match status" value="1"/>
</dbReference>
<dbReference type="PANTHER" id="PTHR11635">
    <property type="entry name" value="CAMP-DEPENDENT PROTEIN KINASE REGULATORY CHAIN"/>
    <property type="match status" value="1"/>
</dbReference>
<dbReference type="AlphaFoldDB" id="A0A2K8L171"/>
<dbReference type="InterPro" id="IPR014710">
    <property type="entry name" value="RmlC-like_jellyroll"/>
</dbReference>
<dbReference type="GO" id="GO:0005952">
    <property type="term" value="C:cAMP-dependent protein kinase complex"/>
    <property type="evidence" value="ECO:0007669"/>
    <property type="project" value="InterPro"/>
</dbReference>
<dbReference type="RefSeq" id="WP_100264580.1">
    <property type="nucleotide sequence ID" value="NZ_CP018800.1"/>
</dbReference>
<sequence>MTRTVSFNKGESLIKQGDHGTTAYLIQSGWVLIEQKKEGGTIFQTKIGTGEIIGELALAGLVTQRSASATAITDVTAEIIDRGALIRMVNGPANKLTPILAAFLSRLKSTMVDEKDALKNSAGERPHALVVGLNSISRQALCNLPCTISHLPWTLGAHVPPQSVTDLFRTACEADIQLTKANRRIREHHISIEAGEQASLQLRLMQHGDYCEVNEKRVGYGASSSIEPLPTGYHMIRFGDPIDPYEFGIEVLE</sequence>
<dbReference type="KEGG" id="mfn:Ga0123462_0182"/>
<dbReference type="GO" id="GO:0004862">
    <property type="term" value="F:cAMP-dependent protein kinase inhibitor activity"/>
    <property type="evidence" value="ECO:0007669"/>
    <property type="project" value="TreeGrafter"/>
</dbReference>
<gene>
    <name evidence="2" type="ORF">Ga0123462_0182</name>
</gene>
<accession>A0A2K8L171</accession>
<name>A0A2K8L171_9PROT</name>
<dbReference type="PROSITE" id="PS50042">
    <property type="entry name" value="CNMP_BINDING_3"/>
    <property type="match status" value="1"/>
</dbReference>
<reference evidence="2 3" key="1">
    <citation type="submission" date="2016-12" db="EMBL/GenBank/DDBJ databases">
        <title>Isolation and genomic insights into novel planktonic Zetaproteobacteria from stratified waters of the Chesapeake Bay.</title>
        <authorList>
            <person name="McAllister S.M."/>
            <person name="Kato S."/>
            <person name="Chan C.S."/>
            <person name="Chiu B.K."/>
            <person name="Field E.K."/>
        </authorList>
    </citation>
    <scope>NUCLEOTIDE SEQUENCE [LARGE SCALE GENOMIC DNA]</scope>
    <source>
        <strain evidence="2 3">CP-8</strain>
    </source>
</reference>
<dbReference type="EMBL" id="CP018800">
    <property type="protein sequence ID" value="ATX81060.1"/>
    <property type="molecule type" value="Genomic_DNA"/>
</dbReference>
<dbReference type="InterPro" id="IPR050503">
    <property type="entry name" value="cAMP-dep_PK_reg_su-like"/>
</dbReference>
<evidence type="ECO:0000259" key="1">
    <source>
        <dbReference type="PROSITE" id="PS50042"/>
    </source>
</evidence>
<dbReference type="OrthoDB" id="5292877at2"/>
<dbReference type="InterPro" id="IPR018488">
    <property type="entry name" value="cNMP-bd_CS"/>
</dbReference>
<dbReference type="GO" id="GO:0034236">
    <property type="term" value="F:protein kinase A catalytic subunit binding"/>
    <property type="evidence" value="ECO:0007669"/>
    <property type="project" value="TreeGrafter"/>
</dbReference>
<dbReference type="Gene3D" id="2.60.120.10">
    <property type="entry name" value="Jelly Rolls"/>
    <property type="match status" value="1"/>
</dbReference>
<dbReference type="SUPFAM" id="SSF51206">
    <property type="entry name" value="cAMP-binding domain-like"/>
    <property type="match status" value="1"/>
</dbReference>
<dbReference type="Proteomes" id="UP000231637">
    <property type="component" value="Chromosome"/>
</dbReference>
<dbReference type="GO" id="GO:0005829">
    <property type="term" value="C:cytosol"/>
    <property type="evidence" value="ECO:0007669"/>
    <property type="project" value="TreeGrafter"/>
</dbReference>
<feature type="domain" description="Cyclic nucleotide-binding" evidence="1">
    <location>
        <begin position="1"/>
        <end position="106"/>
    </location>
</feature>
<dbReference type="SMART" id="SM00100">
    <property type="entry name" value="cNMP"/>
    <property type="match status" value="1"/>
</dbReference>
<dbReference type="InterPro" id="IPR018490">
    <property type="entry name" value="cNMP-bd_dom_sf"/>
</dbReference>
<keyword evidence="3" id="KW-1185">Reference proteome</keyword>
<dbReference type="PROSITE" id="PS00889">
    <property type="entry name" value="CNMP_BINDING_2"/>
    <property type="match status" value="1"/>
</dbReference>
<evidence type="ECO:0000313" key="2">
    <source>
        <dbReference type="EMBL" id="ATX81060.1"/>
    </source>
</evidence>
<dbReference type="GO" id="GO:0030552">
    <property type="term" value="F:cAMP binding"/>
    <property type="evidence" value="ECO:0007669"/>
    <property type="project" value="TreeGrafter"/>
</dbReference>
<proteinExistence type="predicted"/>
<protein>
    <submittedName>
        <fullName evidence="2">Cyclic nucleotide-binding domain-containing protein</fullName>
    </submittedName>
</protein>
<dbReference type="PANTHER" id="PTHR11635:SF152">
    <property type="entry name" value="CAMP-DEPENDENT PROTEIN KINASE TYPE I REGULATORY SUBUNIT-RELATED"/>
    <property type="match status" value="1"/>
</dbReference>
<dbReference type="InterPro" id="IPR000595">
    <property type="entry name" value="cNMP-bd_dom"/>
</dbReference>
<evidence type="ECO:0000313" key="3">
    <source>
        <dbReference type="Proteomes" id="UP000231637"/>
    </source>
</evidence>